<dbReference type="InterPro" id="IPR013785">
    <property type="entry name" value="Aldolase_TIM"/>
</dbReference>
<dbReference type="GO" id="GO:0003824">
    <property type="term" value="F:catalytic activity"/>
    <property type="evidence" value="ECO:0007669"/>
    <property type="project" value="InterPro"/>
</dbReference>
<evidence type="ECO:0000256" key="2">
    <source>
        <dbReference type="ARBA" id="ARBA00022723"/>
    </source>
</evidence>
<evidence type="ECO:0000256" key="1">
    <source>
        <dbReference type="ARBA" id="ARBA00022691"/>
    </source>
</evidence>
<dbReference type="InterPro" id="IPR058240">
    <property type="entry name" value="rSAM_sf"/>
</dbReference>
<feature type="domain" description="Radical SAM core" evidence="5">
    <location>
        <begin position="33"/>
        <end position="243"/>
    </location>
</feature>
<dbReference type="PANTHER" id="PTHR11228">
    <property type="entry name" value="RADICAL SAM DOMAIN PROTEIN"/>
    <property type="match status" value="1"/>
</dbReference>
<reference evidence="6 7" key="1">
    <citation type="submission" date="2016-04" db="EMBL/GenBank/DDBJ databases">
        <title>Genome sequence of Clostridium magnum DSM 2767.</title>
        <authorList>
            <person name="Poehlein A."/>
            <person name="Uhlig R."/>
            <person name="Fischer R."/>
            <person name="Bahl H."/>
            <person name="Daniel R."/>
        </authorList>
    </citation>
    <scope>NUCLEOTIDE SEQUENCE [LARGE SCALE GENOMIC DNA]</scope>
    <source>
        <strain evidence="6 7">DSM 2767</strain>
    </source>
</reference>
<evidence type="ECO:0000256" key="4">
    <source>
        <dbReference type="ARBA" id="ARBA00023014"/>
    </source>
</evidence>
<keyword evidence="3" id="KW-0408">Iron</keyword>
<dbReference type="SUPFAM" id="SSF102114">
    <property type="entry name" value="Radical SAM enzymes"/>
    <property type="match status" value="1"/>
</dbReference>
<evidence type="ECO:0000313" key="6">
    <source>
        <dbReference type="EMBL" id="KZL90192.1"/>
    </source>
</evidence>
<dbReference type="STRING" id="1121326.CLMAG_46860"/>
<dbReference type="CDD" id="cd01335">
    <property type="entry name" value="Radical_SAM"/>
    <property type="match status" value="1"/>
</dbReference>
<evidence type="ECO:0000256" key="3">
    <source>
        <dbReference type="ARBA" id="ARBA00023004"/>
    </source>
</evidence>
<dbReference type="OrthoDB" id="3199616at2"/>
<dbReference type="EMBL" id="LWAE01000006">
    <property type="protein sequence ID" value="KZL90192.1"/>
    <property type="molecule type" value="Genomic_DNA"/>
</dbReference>
<dbReference type="PROSITE" id="PS51918">
    <property type="entry name" value="RADICAL_SAM"/>
    <property type="match status" value="1"/>
</dbReference>
<dbReference type="Proteomes" id="UP000076603">
    <property type="component" value="Unassembled WGS sequence"/>
</dbReference>
<dbReference type="Pfam" id="PF04055">
    <property type="entry name" value="Radical_SAM"/>
    <property type="match status" value="1"/>
</dbReference>
<dbReference type="GO" id="GO:0046872">
    <property type="term" value="F:metal ion binding"/>
    <property type="evidence" value="ECO:0007669"/>
    <property type="project" value="UniProtKB-KW"/>
</dbReference>
<dbReference type="InterPro" id="IPR050377">
    <property type="entry name" value="Radical_SAM_PqqE_MftC-like"/>
</dbReference>
<dbReference type="InterPro" id="IPR007345">
    <property type="entry name" value="Polysacch_pyruvyl_Trfase"/>
</dbReference>
<dbReference type="Gene3D" id="3.20.20.70">
    <property type="entry name" value="Aldolase class I"/>
    <property type="match status" value="1"/>
</dbReference>
<dbReference type="InterPro" id="IPR007197">
    <property type="entry name" value="rSAM"/>
</dbReference>
<comment type="caution">
    <text evidence="6">The sequence shown here is derived from an EMBL/GenBank/DDBJ whole genome shotgun (WGS) entry which is preliminary data.</text>
</comment>
<gene>
    <name evidence="6" type="ORF">CLMAG_46860</name>
</gene>
<name>A0A161YIK0_9CLOT</name>
<dbReference type="AlphaFoldDB" id="A0A161YIK0"/>
<dbReference type="PATRIC" id="fig|1121326.3.peg.4745"/>
<dbReference type="PANTHER" id="PTHR11228:SF7">
    <property type="entry name" value="PQQA PEPTIDE CYCLASE"/>
    <property type="match status" value="1"/>
</dbReference>
<accession>A0A161YIK0</accession>
<keyword evidence="2" id="KW-0479">Metal-binding</keyword>
<dbReference type="GO" id="GO:0051536">
    <property type="term" value="F:iron-sulfur cluster binding"/>
    <property type="evidence" value="ECO:0007669"/>
    <property type="project" value="UniProtKB-KW"/>
</dbReference>
<protein>
    <recommendedName>
        <fullName evidence="5">Radical SAM core domain-containing protein</fullName>
    </recommendedName>
</protein>
<dbReference type="SFLD" id="SFLDG01067">
    <property type="entry name" value="SPASM/twitch_domain_containing"/>
    <property type="match status" value="1"/>
</dbReference>
<keyword evidence="1" id="KW-0949">S-adenosyl-L-methionine</keyword>
<dbReference type="SFLD" id="SFLDS00029">
    <property type="entry name" value="Radical_SAM"/>
    <property type="match status" value="1"/>
</dbReference>
<evidence type="ECO:0000313" key="7">
    <source>
        <dbReference type="Proteomes" id="UP000076603"/>
    </source>
</evidence>
<evidence type="ECO:0000259" key="5">
    <source>
        <dbReference type="PROSITE" id="PS51918"/>
    </source>
</evidence>
<keyword evidence="7" id="KW-1185">Reference proteome</keyword>
<organism evidence="6 7">
    <name type="scientific">Clostridium magnum DSM 2767</name>
    <dbReference type="NCBI Taxonomy" id="1121326"/>
    <lineage>
        <taxon>Bacteria</taxon>
        <taxon>Bacillati</taxon>
        <taxon>Bacillota</taxon>
        <taxon>Clostridia</taxon>
        <taxon>Eubacteriales</taxon>
        <taxon>Clostridiaceae</taxon>
        <taxon>Clostridium</taxon>
    </lineage>
</organism>
<keyword evidence="4" id="KW-0411">Iron-sulfur</keyword>
<dbReference type="RefSeq" id="WP_066627739.1">
    <property type="nucleotide sequence ID" value="NZ_FQXL01000006.1"/>
</dbReference>
<sequence>MKETINECTEKLFAGLKKAYSNLFKNSKLEIDTNKTDIRVINFQVNNYCNSKCVMCNIWREKDYKYIDKDKFAEVLKDDLFKNVEHIGITGGEPLLVNNIVDYFKVAIESVGSLKGLSIITNSLLLEKAKVVIEELNTLSINNGISFSVMLSLDGLNEVHDRNRGINGSFDKVIELANWLKDKNIPFTTGTTVTKINVWNVDKLLMYFKQMNITGRFRVAEFINRLCNDREHNREVIRNFDRDEIYQLLLFFSKLEYNYENDEGVKNTYRSIRNILQGGNRLIECPYKNQKAINVGCHGDIAYCAPKSPIIGNLLSGKGSKIYNKNLQLLSKVKSNYCKNCIHDYHAEPTEELTNRIQVEQKYKKLINVDFYNENKNTLKFNFINDQVEDKTIFIVGWYGTETVGDKAILGGIIDHYKNKYKDIKIYVSSLYPFITERTLYELNVDAVVVPVYCEEFYKYSSISSEVIVGGGPLMELEELALIEWAFKLAKDNHNTTTVYGCGIGPLYSDSKIGAVKEILKLADNIYLRDDKSIEFAKSLGFDDKSLKNIGDPSIKYIKKVSEETKAMKEDKKLSCFLRELTFEYRGNMGYEEFIKFRTAFEKGLADNIIYLCKKTGLKPHFYSMHNFVIGNDDRDFNYRFTNEYFKDLDFYVEDKLSSVEQIISEMKSSDINLSMRFHSVVFADTLDTKFIAVDYTSGGKINSYLTDKNKLNRMVNMSNLINKHDTLYNYIKLNYNGYLK</sequence>
<proteinExistence type="predicted"/>
<dbReference type="Pfam" id="PF04230">
    <property type="entry name" value="PS_pyruv_trans"/>
    <property type="match status" value="1"/>
</dbReference>